<dbReference type="EMBL" id="CADEAL010000777">
    <property type="protein sequence ID" value="CAB1425041.1"/>
    <property type="molecule type" value="Genomic_DNA"/>
</dbReference>
<accession>A0A9N7YGU6</accession>
<evidence type="ECO:0000313" key="3">
    <source>
        <dbReference type="Proteomes" id="UP001153269"/>
    </source>
</evidence>
<feature type="region of interest" description="Disordered" evidence="1">
    <location>
        <begin position="1"/>
        <end position="26"/>
    </location>
</feature>
<dbReference type="Proteomes" id="UP001153269">
    <property type="component" value="Unassembled WGS sequence"/>
</dbReference>
<dbReference type="AlphaFoldDB" id="A0A9N7YGU6"/>
<reference evidence="2" key="1">
    <citation type="submission" date="2020-03" db="EMBL/GenBank/DDBJ databases">
        <authorList>
            <person name="Weist P."/>
        </authorList>
    </citation>
    <scope>NUCLEOTIDE SEQUENCE</scope>
</reference>
<protein>
    <submittedName>
        <fullName evidence="2">Uncharacterized protein</fullName>
    </submittedName>
</protein>
<gene>
    <name evidence="2" type="ORF">PLEPLA_LOCUS12971</name>
</gene>
<comment type="caution">
    <text evidence="2">The sequence shown here is derived from an EMBL/GenBank/DDBJ whole genome shotgun (WGS) entry which is preliminary data.</text>
</comment>
<name>A0A9N7YGU6_PLEPL</name>
<feature type="compositionally biased region" description="Polar residues" evidence="1">
    <location>
        <begin position="9"/>
        <end position="23"/>
    </location>
</feature>
<evidence type="ECO:0000256" key="1">
    <source>
        <dbReference type="SAM" id="MobiDB-lite"/>
    </source>
</evidence>
<proteinExistence type="predicted"/>
<sequence>MGLQLCKQHPTSQRDTNAENATRSARDQVRITPICCESRYPLESRSNYCRMAIYRATVRKVWALYKSQRRSSKALLRGYPCAVPYRCVDVTNTFLPQQRSAGVTLLLPSNARLLTLRLVGV</sequence>
<evidence type="ECO:0000313" key="2">
    <source>
        <dbReference type="EMBL" id="CAB1425041.1"/>
    </source>
</evidence>
<organism evidence="2 3">
    <name type="scientific">Pleuronectes platessa</name>
    <name type="common">European plaice</name>
    <dbReference type="NCBI Taxonomy" id="8262"/>
    <lineage>
        <taxon>Eukaryota</taxon>
        <taxon>Metazoa</taxon>
        <taxon>Chordata</taxon>
        <taxon>Craniata</taxon>
        <taxon>Vertebrata</taxon>
        <taxon>Euteleostomi</taxon>
        <taxon>Actinopterygii</taxon>
        <taxon>Neopterygii</taxon>
        <taxon>Teleostei</taxon>
        <taxon>Neoteleostei</taxon>
        <taxon>Acanthomorphata</taxon>
        <taxon>Carangaria</taxon>
        <taxon>Pleuronectiformes</taxon>
        <taxon>Pleuronectoidei</taxon>
        <taxon>Pleuronectidae</taxon>
        <taxon>Pleuronectes</taxon>
    </lineage>
</organism>
<keyword evidence="3" id="KW-1185">Reference proteome</keyword>